<dbReference type="InterPro" id="IPR018691">
    <property type="entry name" value="DUF2188"/>
</dbReference>
<sequence>MLVSTRSEYHVVPADGRWAVEKGSTVTGTYDTKDQAIEQGRKAAKGALPSQLVVHKADGQIETEYTYRDDPYPPQG</sequence>
<comment type="caution">
    <text evidence="1">The sequence shown here is derived from an EMBL/GenBank/DDBJ whole genome shotgun (WGS) entry which is preliminary data.</text>
</comment>
<name>A0ABU7RNF3_9ACTN</name>
<gene>
    <name evidence="1" type="ORF">V1633_05920</name>
</gene>
<dbReference type="Pfam" id="PF09954">
    <property type="entry name" value="DUF2188"/>
    <property type="match status" value="1"/>
</dbReference>
<reference evidence="1 2" key="1">
    <citation type="submission" date="2024-01" db="EMBL/GenBank/DDBJ databases">
        <title>Genome insights into Plantactinospora sonchi sp. nov.</title>
        <authorList>
            <person name="Wang L."/>
        </authorList>
    </citation>
    <scope>NUCLEOTIDE SEQUENCE [LARGE SCALE GENOMIC DNA]</scope>
    <source>
        <strain evidence="1 2">NEAU-QY2</strain>
    </source>
</reference>
<dbReference type="Proteomes" id="UP001332243">
    <property type="component" value="Unassembled WGS sequence"/>
</dbReference>
<protein>
    <submittedName>
        <fullName evidence="1">DUF2188 domain-containing protein</fullName>
    </submittedName>
</protein>
<organism evidence="1 2">
    <name type="scientific">Plantactinospora sonchi</name>
    <dbReference type="NCBI Taxonomy" id="1544735"/>
    <lineage>
        <taxon>Bacteria</taxon>
        <taxon>Bacillati</taxon>
        <taxon>Actinomycetota</taxon>
        <taxon>Actinomycetes</taxon>
        <taxon>Micromonosporales</taxon>
        <taxon>Micromonosporaceae</taxon>
        <taxon>Plantactinospora</taxon>
    </lineage>
</organism>
<evidence type="ECO:0000313" key="2">
    <source>
        <dbReference type="Proteomes" id="UP001332243"/>
    </source>
</evidence>
<proteinExistence type="predicted"/>
<keyword evidence="2" id="KW-1185">Reference proteome</keyword>
<evidence type="ECO:0000313" key="1">
    <source>
        <dbReference type="EMBL" id="MEE6258029.1"/>
    </source>
</evidence>
<accession>A0ABU7RNF3</accession>
<dbReference type="EMBL" id="JAZGQK010000004">
    <property type="protein sequence ID" value="MEE6258029.1"/>
    <property type="molecule type" value="Genomic_DNA"/>
</dbReference>